<organism evidence="1 2">
    <name type="scientific">Arcicella rigui</name>
    <dbReference type="NCBI Taxonomy" id="797020"/>
    <lineage>
        <taxon>Bacteria</taxon>
        <taxon>Pseudomonadati</taxon>
        <taxon>Bacteroidota</taxon>
        <taxon>Cytophagia</taxon>
        <taxon>Cytophagales</taxon>
        <taxon>Flectobacillaceae</taxon>
        <taxon>Arcicella</taxon>
    </lineage>
</organism>
<dbReference type="InterPro" id="IPR032274">
    <property type="entry name" value="DUF4835"/>
</dbReference>
<dbReference type="Proteomes" id="UP001302949">
    <property type="component" value="Unassembled WGS sequence"/>
</dbReference>
<keyword evidence="2" id="KW-1185">Reference proteome</keyword>
<dbReference type="RefSeq" id="WP_323299052.1">
    <property type="nucleotide sequence ID" value="NZ_JAYFUM010000036.1"/>
</dbReference>
<proteinExistence type="predicted"/>
<dbReference type="EMBL" id="JAYFUM010000036">
    <property type="protein sequence ID" value="MEA5141900.1"/>
    <property type="molecule type" value="Genomic_DNA"/>
</dbReference>
<name>A0ABU5QGA2_9BACT</name>
<reference evidence="1 2" key="1">
    <citation type="submission" date="2023-12" db="EMBL/GenBank/DDBJ databases">
        <title>Novel species of the genus Arcicella isolated from rivers.</title>
        <authorList>
            <person name="Lu H."/>
        </authorList>
    </citation>
    <scope>NUCLEOTIDE SEQUENCE [LARGE SCALE GENOMIC DNA]</scope>
    <source>
        <strain evidence="1 2">KCTC 23307</strain>
    </source>
</reference>
<evidence type="ECO:0000313" key="1">
    <source>
        <dbReference type="EMBL" id="MEA5141900.1"/>
    </source>
</evidence>
<evidence type="ECO:0000313" key="2">
    <source>
        <dbReference type="Proteomes" id="UP001302949"/>
    </source>
</evidence>
<sequence length="311" mass="35634">MKNNISPKNIVRNTLLVLCCIAGFSIIVKAQEINCRVSISTDQIQVNEQRGTTQIYNELQNVMQEFMNNRRWTNDNFSPEEKINCSLSIILTKATAAGEFEANARFQVTRPVYGTAYETVLLNYVDRNFVFKYISGTPLTYNDNNYNDNLTQILAFYSYVALAYDYDSFEKMGGLNYAQKALNVVNIAQTAGGGWVASNDIRNRYWLAENLLNQQLLSLREGFYTYHRLALDTYATDPTASRKLISDYLNTIKQVNQNRPGQVWFRLFFEAKSTELLNIYGDASLDERKKVVPILTSLDPTNSEAYRKLLK</sequence>
<dbReference type="Pfam" id="PF16119">
    <property type="entry name" value="DUF4835"/>
    <property type="match status" value="1"/>
</dbReference>
<gene>
    <name evidence="1" type="ORF">VB248_22275</name>
</gene>
<accession>A0ABU5QGA2</accession>
<protein>
    <submittedName>
        <fullName evidence="1">DUF4835 family protein</fullName>
    </submittedName>
</protein>
<comment type="caution">
    <text evidence="1">The sequence shown here is derived from an EMBL/GenBank/DDBJ whole genome shotgun (WGS) entry which is preliminary data.</text>
</comment>